<organism evidence="1">
    <name type="scientific">Anguilla anguilla</name>
    <name type="common">European freshwater eel</name>
    <name type="synonym">Muraena anguilla</name>
    <dbReference type="NCBI Taxonomy" id="7936"/>
    <lineage>
        <taxon>Eukaryota</taxon>
        <taxon>Metazoa</taxon>
        <taxon>Chordata</taxon>
        <taxon>Craniata</taxon>
        <taxon>Vertebrata</taxon>
        <taxon>Euteleostomi</taxon>
        <taxon>Actinopterygii</taxon>
        <taxon>Neopterygii</taxon>
        <taxon>Teleostei</taxon>
        <taxon>Anguilliformes</taxon>
        <taxon>Anguillidae</taxon>
        <taxon>Anguilla</taxon>
    </lineage>
</organism>
<dbReference type="EMBL" id="GBXM01107704">
    <property type="protein sequence ID" value="JAH00873.1"/>
    <property type="molecule type" value="Transcribed_RNA"/>
</dbReference>
<sequence length="50" mass="5739">MDLDPVSTLRIERTGCKKNVRVMTNVSGYSLSTIKKLRLKVKPFRFRPSA</sequence>
<proteinExistence type="predicted"/>
<reference evidence="1" key="2">
    <citation type="journal article" date="2015" name="Fish Shellfish Immunol.">
        <title>Early steps in the European eel (Anguilla anguilla)-Vibrio vulnificus interaction in the gills: Role of the RtxA13 toxin.</title>
        <authorList>
            <person name="Callol A."/>
            <person name="Pajuelo D."/>
            <person name="Ebbesson L."/>
            <person name="Teles M."/>
            <person name="MacKenzie S."/>
            <person name="Amaro C."/>
        </authorList>
    </citation>
    <scope>NUCLEOTIDE SEQUENCE</scope>
</reference>
<protein>
    <submittedName>
        <fullName evidence="1">Uncharacterized protein</fullName>
    </submittedName>
</protein>
<reference evidence="1" key="1">
    <citation type="submission" date="2014-11" db="EMBL/GenBank/DDBJ databases">
        <authorList>
            <person name="Amaro Gonzalez C."/>
        </authorList>
    </citation>
    <scope>NUCLEOTIDE SEQUENCE</scope>
</reference>
<accession>A0A0E9PAL5</accession>
<name>A0A0E9PAL5_ANGAN</name>
<evidence type="ECO:0000313" key="1">
    <source>
        <dbReference type="EMBL" id="JAH00873.1"/>
    </source>
</evidence>
<dbReference type="AlphaFoldDB" id="A0A0E9PAL5"/>